<reference evidence="3" key="1">
    <citation type="submission" date="2016-11" db="EMBL/GenBank/DDBJ databases">
        <authorList>
            <person name="Varghese N."/>
            <person name="Submissions S."/>
        </authorList>
    </citation>
    <scope>NUCLEOTIDE SEQUENCE [LARGE SCALE GENOMIC DNA]</scope>
    <source>
        <strain evidence="3">DSM 16990</strain>
    </source>
</reference>
<dbReference type="PROSITE" id="PS51257">
    <property type="entry name" value="PROKAR_LIPOPROTEIN"/>
    <property type="match status" value="1"/>
</dbReference>
<dbReference type="InterPro" id="IPR013728">
    <property type="entry name" value="BT_3987-like_N"/>
</dbReference>
<dbReference type="PROSITE" id="PS50022">
    <property type="entry name" value="FA58C_3"/>
    <property type="match status" value="1"/>
</dbReference>
<organism evidence="2 3">
    <name type="scientific">Pedobacter caeni</name>
    <dbReference type="NCBI Taxonomy" id="288992"/>
    <lineage>
        <taxon>Bacteria</taxon>
        <taxon>Pseudomonadati</taxon>
        <taxon>Bacteroidota</taxon>
        <taxon>Sphingobacteriia</taxon>
        <taxon>Sphingobacteriales</taxon>
        <taxon>Sphingobacteriaceae</taxon>
        <taxon>Pedobacter</taxon>
    </lineage>
</organism>
<name>A0A1M5B9U7_9SPHI</name>
<proteinExistence type="predicted"/>
<feature type="domain" description="F5/8 type C" evidence="1">
    <location>
        <begin position="182"/>
        <end position="331"/>
    </location>
</feature>
<gene>
    <name evidence="2" type="ORF">SAMN04488522_1021096</name>
</gene>
<dbReference type="STRING" id="288992.SAMN04488522_1021096"/>
<evidence type="ECO:0000313" key="2">
    <source>
        <dbReference type="EMBL" id="SHF39284.1"/>
    </source>
</evidence>
<keyword evidence="3" id="KW-1185">Reference proteome</keyword>
<dbReference type="InterPro" id="IPR008979">
    <property type="entry name" value="Galactose-bd-like_sf"/>
</dbReference>
<accession>A0A1M5B9U7</accession>
<evidence type="ECO:0000259" key="1">
    <source>
        <dbReference type="PROSITE" id="PS50022"/>
    </source>
</evidence>
<evidence type="ECO:0000313" key="3">
    <source>
        <dbReference type="Proteomes" id="UP000184287"/>
    </source>
</evidence>
<dbReference type="Pfam" id="PF08522">
    <property type="entry name" value="BT_3987-like_N"/>
    <property type="match status" value="1"/>
</dbReference>
<dbReference type="Gene3D" id="2.60.40.1740">
    <property type="entry name" value="hypothetical protein (bacova_03559)"/>
    <property type="match status" value="1"/>
</dbReference>
<dbReference type="RefSeq" id="WP_084528800.1">
    <property type="nucleotide sequence ID" value="NZ_FQUQ01000002.1"/>
</dbReference>
<dbReference type="Gene3D" id="2.60.120.260">
    <property type="entry name" value="Galactose-binding domain-like"/>
    <property type="match status" value="1"/>
</dbReference>
<dbReference type="AlphaFoldDB" id="A0A1M5B9U7"/>
<dbReference type="Proteomes" id="UP000184287">
    <property type="component" value="Unassembled WGS sequence"/>
</dbReference>
<sequence>MKKNNSILYISIAMICCGVLVSCKKDGSVNSKELLAFIKADGGDPHQIRLSFNRTAVAVSGDSIVKFAGYLTRESSKDVSLTVASDESLVAAYNSSNKTEFVLLPATNYKIQGDGKLNIKAGASVSADSLILQVTDRVKLTDDKGYILPLVISEVSSDDKGISSSANYRTIYVLISSKFNNVDPSNAGLTGTTLLRTGWVVTASGSYSGNGIARVLDGKNETAWDSDGKLPAWVQLDMTTENTVKGFPIVPSYEYKNDNFITMEVLSSSDGKTWKSQGTYNGTATSSSSTAANPEIKMVRFISPVKARYFKFNITTTTDGSYAGMAELNAVQ</sequence>
<protein>
    <recommendedName>
        <fullName evidence="1">F5/8 type C domain-containing protein</fullName>
    </recommendedName>
</protein>
<dbReference type="InterPro" id="IPR000421">
    <property type="entry name" value="FA58C"/>
</dbReference>
<dbReference type="OrthoDB" id="1100961at2"/>
<dbReference type="EMBL" id="FQUQ01000002">
    <property type="protein sequence ID" value="SHF39284.1"/>
    <property type="molecule type" value="Genomic_DNA"/>
</dbReference>
<dbReference type="Pfam" id="PF00754">
    <property type="entry name" value="F5_F8_type_C"/>
    <property type="match status" value="1"/>
</dbReference>
<dbReference type="SUPFAM" id="SSF49785">
    <property type="entry name" value="Galactose-binding domain-like"/>
    <property type="match status" value="1"/>
</dbReference>